<keyword evidence="3" id="KW-1185">Reference proteome</keyword>
<dbReference type="OrthoDB" id="5346581at2759"/>
<name>A0A6A6HQU5_VIRVR</name>
<dbReference type="Proteomes" id="UP000800092">
    <property type="component" value="Unassembled WGS sequence"/>
</dbReference>
<organism evidence="2 3">
    <name type="scientific">Viridothelium virens</name>
    <name type="common">Speckled blister lichen</name>
    <name type="synonym">Trypethelium virens</name>
    <dbReference type="NCBI Taxonomy" id="1048519"/>
    <lineage>
        <taxon>Eukaryota</taxon>
        <taxon>Fungi</taxon>
        <taxon>Dikarya</taxon>
        <taxon>Ascomycota</taxon>
        <taxon>Pezizomycotina</taxon>
        <taxon>Dothideomycetes</taxon>
        <taxon>Dothideomycetes incertae sedis</taxon>
        <taxon>Trypetheliales</taxon>
        <taxon>Trypetheliaceae</taxon>
        <taxon>Viridothelium</taxon>
    </lineage>
</organism>
<evidence type="ECO:0000256" key="1">
    <source>
        <dbReference type="SAM" id="MobiDB-lite"/>
    </source>
</evidence>
<feature type="region of interest" description="Disordered" evidence="1">
    <location>
        <begin position="292"/>
        <end position="317"/>
    </location>
</feature>
<sequence>MYKQLESMPISITELAVEHTRALERAVWNIFSTELAVETYAQIVDGRPISHVYDDYCTSRRTDINGSEPSLEAKQVVEAFQAKSNPRLLQIDSKLAQAFQSTSIGEREFNVRLLEILAVLCHEIATILSINAEGELRQLPEESPFLPQPTELYHLFYTSSERYPQGVADIVGYWAEYRLFGGVVLFDRGELGVEARDVFIHPVGHYKIYQLSDAQIQRWAVSVLSENLQPKEIHDGLRFRSEKYARRIDPYDALSLNIYRDKYAAKIPEQRPRRCVMRLEDDPEMMDAIEELNQSRPSIADLPITPPPLLPGESDDH</sequence>
<reference evidence="2" key="1">
    <citation type="journal article" date="2020" name="Stud. Mycol.">
        <title>101 Dothideomycetes genomes: a test case for predicting lifestyles and emergence of pathogens.</title>
        <authorList>
            <person name="Haridas S."/>
            <person name="Albert R."/>
            <person name="Binder M."/>
            <person name="Bloem J."/>
            <person name="Labutti K."/>
            <person name="Salamov A."/>
            <person name="Andreopoulos B."/>
            <person name="Baker S."/>
            <person name="Barry K."/>
            <person name="Bills G."/>
            <person name="Bluhm B."/>
            <person name="Cannon C."/>
            <person name="Castanera R."/>
            <person name="Culley D."/>
            <person name="Daum C."/>
            <person name="Ezra D."/>
            <person name="Gonzalez J."/>
            <person name="Henrissat B."/>
            <person name="Kuo A."/>
            <person name="Liang C."/>
            <person name="Lipzen A."/>
            <person name="Lutzoni F."/>
            <person name="Magnuson J."/>
            <person name="Mondo S."/>
            <person name="Nolan M."/>
            <person name="Ohm R."/>
            <person name="Pangilinan J."/>
            <person name="Park H.-J."/>
            <person name="Ramirez L."/>
            <person name="Alfaro M."/>
            <person name="Sun H."/>
            <person name="Tritt A."/>
            <person name="Yoshinaga Y."/>
            <person name="Zwiers L.-H."/>
            <person name="Turgeon B."/>
            <person name="Goodwin S."/>
            <person name="Spatafora J."/>
            <person name="Crous P."/>
            <person name="Grigoriev I."/>
        </authorList>
    </citation>
    <scope>NUCLEOTIDE SEQUENCE</scope>
    <source>
        <strain evidence="2">Tuck. ex Michener</strain>
    </source>
</reference>
<evidence type="ECO:0000313" key="2">
    <source>
        <dbReference type="EMBL" id="KAF2239893.1"/>
    </source>
</evidence>
<proteinExistence type="predicted"/>
<protein>
    <submittedName>
        <fullName evidence="2">Uncharacterized protein</fullName>
    </submittedName>
</protein>
<dbReference type="EMBL" id="ML991771">
    <property type="protein sequence ID" value="KAF2239893.1"/>
    <property type="molecule type" value="Genomic_DNA"/>
</dbReference>
<accession>A0A6A6HQU5</accession>
<gene>
    <name evidence="2" type="ORF">EV356DRAFT_571979</name>
</gene>
<evidence type="ECO:0000313" key="3">
    <source>
        <dbReference type="Proteomes" id="UP000800092"/>
    </source>
</evidence>
<dbReference type="AlphaFoldDB" id="A0A6A6HQU5"/>